<dbReference type="InterPro" id="IPR007991">
    <property type="entry name" value="RNA_pol_I_trans_ini_fac_RRN3"/>
</dbReference>
<sequence>MLAEDEFLRSPPRKTVRFGGTLAEILLKYQQGKTAEFDLLKHQLLDPDIKDDQIINWLSEFRSSITFLTKEFEQLITILLKVPWLRRSQSVVEEYLAFLSNLVSAQTIYLRPCLAMIVSHFVPHVVESFTTCHRALQTIVKYVPLTPQFLMPVLAEKFPFVNKSERTLQCYLHNLLRISVYIPALRHDILELVVEKLLKIDVSAPRKDIEAAEEDEEGSNEKGLFNMDEDAENPEKSDVMAHPIAERLDILMIVMFSYIKDVCYVNGKIDVGNTKDLYRDLVAIFDKLILTTHGSCHVQFIMFYLCSFRLIIAEAFLEHLWKKLQNPNVPPVIRQTTGNFIGSFLARAKFIPIVTVKACLDLLVSWLHTYIDNQGTGSRAFCDVALHGPFYAACQAVFYIVIFRHKQILDGNLKKGLAYLQSLNFERIVLCQLNPLKVCLPTIVSLFAALTRKYQVAFCDTIIERNRRQTVPVVRSSCGGESVETATNPLDSFFPFDPYILKRYLVEKWATLTPNMLFSSFQIQWASCDLFIFDPLFVSSPAFQTPWVFTISSYSQWFC</sequence>
<keyword evidence="4" id="KW-1185">Reference proteome</keyword>
<organism evidence="3 4">
    <name type="scientific">Pseudonaja textilis</name>
    <name type="common">Eastern brown snake</name>
    <dbReference type="NCBI Taxonomy" id="8673"/>
    <lineage>
        <taxon>Eukaryota</taxon>
        <taxon>Metazoa</taxon>
        <taxon>Chordata</taxon>
        <taxon>Craniata</taxon>
        <taxon>Vertebrata</taxon>
        <taxon>Euteleostomi</taxon>
        <taxon>Lepidosauria</taxon>
        <taxon>Squamata</taxon>
        <taxon>Bifurcata</taxon>
        <taxon>Unidentata</taxon>
        <taxon>Episquamata</taxon>
        <taxon>Toxicofera</taxon>
        <taxon>Serpentes</taxon>
        <taxon>Colubroidea</taxon>
        <taxon>Elapidae</taxon>
        <taxon>Hydrophiinae</taxon>
        <taxon>Pseudonaja</taxon>
    </lineage>
</organism>
<dbReference type="Proteomes" id="UP000472273">
    <property type="component" value="Unplaced"/>
</dbReference>
<dbReference type="GO" id="GO:0001042">
    <property type="term" value="F:RNA polymerase I core binding"/>
    <property type="evidence" value="ECO:0007669"/>
    <property type="project" value="TreeGrafter"/>
</dbReference>
<accession>A0A670Y515</accession>
<dbReference type="GO" id="GO:0001181">
    <property type="term" value="F:RNA polymerase I general transcription initiation factor activity"/>
    <property type="evidence" value="ECO:0007669"/>
    <property type="project" value="InterPro"/>
</dbReference>
<dbReference type="GO" id="GO:0005634">
    <property type="term" value="C:nucleus"/>
    <property type="evidence" value="ECO:0007669"/>
    <property type="project" value="TreeGrafter"/>
</dbReference>
<gene>
    <name evidence="3" type="primary">RRN3</name>
</gene>
<dbReference type="PANTHER" id="PTHR12790:SF0">
    <property type="entry name" value="RNA POLYMERASE I-SPECIFIC TRANSCRIPTION INITIATION FACTOR RRN3-RELATED"/>
    <property type="match status" value="1"/>
</dbReference>
<dbReference type="AlphaFoldDB" id="A0A670Y515"/>
<reference evidence="3" key="1">
    <citation type="submission" date="2025-08" db="UniProtKB">
        <authorList>
            <consortium name="Ensembl"/>
        </authorList>
    </citation>
    <scope>IDENTIFICATION</scope>
</reference>
<dbReference type="Ensembl" id="ENSPTXT00000006281.1">
    <property type="protein sequence ID" value="ENSPTXP00000006083.1"/>
    <property type="gene ID" value="ENSPTXG00000004447.1"/>
</dbReference>
<proteinExistence type="inferred from homology"/>
<feature type="region of interest" description="Disordered" evidence="2">
    <location>
        <begin position="209"/>
        <end position="235"/>
    </location>
</feature>
<protein>
    <submittedName>
        <fullName evidence="3">RRN3 homolog, RNA polymerase I transcription factor</fullName>
    </submittedName>
</protein>
<dbReference type="Pfam" id="PF05327">
    <property type="entry name" value="RRN3"/>
    <property type="match status" value="1"/>
</dbReference>
<evidence type="ECO:0000256" key="2">
    <source>
        <dbReference type="SAM" id="MobiDB-lite"/>
    </source>
</evidence>
<evidence type="ECO:0000313" key="3">
    <source>
        <dbReference type="Ensembl" id="ENSPTXP00000006083.1"/>
    </source>
</evidence>
<evidence type="ECO:0000256" key="1">
    <source>
        <dbReference type="ARBA" id="ARBA00010098"/>
    </source>
</evidence>
<dbReference type="GO" id="GO:0006361">
    <property type="term" value="P:transcription initiation at RNA polymerase I promoter"/>
    <property type="evidence" value="ECO:0007669"/>
    <property type="project" value="InterPro"/>
</dbReference>
<dbReference type="GeneTree" id="ENSGT00390000001488"/>
<name>A0A670Y515_PSETE</name>
<dbReference type="PANTHER" id="PTHR12790">
    <property type="entry name" value="TRANSCRIPTION INITIATION FACTOR IA RRN3"/>
    <property type="match status" value="1"/>
</dbReference>
<reference evidence="3" key="2">
    <citation type="submission" date="2025-09" db="UniProtKB">
        <authorList>
            <consortium name="Ensembl"/>
        </authorList>
    </citation>
    <scope>IDENTIFICATION</scope>
</reference>
<comment type="similarity">
    <text evidence="1">Belongs to the RRN3 family.</text>
</comment>
<evidence type="ECO:0000313" key="4">
    <source>
        <dbReference type="Proteomes" id="UP000472273"/>
    </source>
</evidence>